<comment type="caution">
    <text evidence="2">The sequence shown here is derived from an EMBL/GenBank/DDBJ whole genome shotgun (WGS) entry which is preliminary data.</text>
</comment>
<organism evidence="2 3">
    <name type="scientific">Stenomitos frigidus ULC18</name>
    <dbReference type="NCBI Taxonomy" id="2107698"/>
    <lineage>
        <taxon>Bacteria</taxon>
        <taxon>Bacillati</taxon>
        <taxon>Cyanobacteriota</taxon>
        <taxon>Cyanophyceae</taxon>
        <taxon>Leptolyngbyales</taxon>
        <taxon>Leptolyngbyaceae</taxon>
        <taxon>Stenomitos</taxon>
    </lineage>
</organism>
<name>A0A2T1E4D3_9CYAN</name>
<proteinExistence type="predicted"/>
<evidence type="ECO:0000313" key="3">
    <source>
        <dbReference type="Proteomes" id="UP000239576"/>
    </source>
</evidence>
<gene>
    <name evidence="2" type="ORF">C7B82_16415</name>
</gene>
<evidence type="ECO:0000313" key="2">
    <source>
        <dbReference type="EMBL" id="PSB27494.1"/>
    </source>
</evidence>
<dbReference type="EMBL" id="PVWK01000090">
    <property type="protein sequence ID" value="PSB27494.1"/>
    <property type="molecule type" value="Genomic_DNA"/>
</dbReference>
<feature type="compositionally biased region" description="Basic and acidic residues" evidence="1">
    <location>
        <begin position="11"/>
        <end position="20"/>
    </location>
</feature>
<dbReference type="AlphaFoldDB" id="A0A2T1E4D3"/>
<protein>
    <submittedName>
        <fullName evidence="2">Uncharacterized protein</fullName>
    </submittedName>
</protein>
<sequence>MTRNLTSAGVSDRHQHRDRFNQSFQDMAVKSGAKVPLDSRKKRVPEKSSLKSANTPFKLVHHLIIGKS</sequence>
<keyword evidence="3" id="KW-1185">Reference proteome</keyword>
<dbReference type="Proteomes" id="UP000239576">
    <property type="component" value="Unassembled WGS sequence"/>
</dbReference>
<reference evidence="3" key="1">
    <citation type="submission" date="2018-02" db="EMBL/GenBank/DDBJ databases">
        <authorList>
            <person name="Moore K."/>
            <person name="Momper L."/>
        </authorList>
    </citation>
    <scope>NUCLEOTIDE SEQUENCE [LARGE SCALE GENOMIC DNA]</scope>
    <source>
        <strain evidence="3">ULC18</strain>
    </source>
</reference>
<feature type="region of interest" description="Disordered" evidence="1">
    <location>
        <begin position="1"/>
        <end position="52"/>
    </location>
</feature>
<reference evidence="2 3" key="2">
    <citation type="submission" date="2018-03" db="EMBL/GenBank/DDBJ databases">
        <title>The ancient ancestry and fast evolution of plastids.</title>
        <authorList>
            <person name="Moore K.R."/>
            <person name="Magnabosco C."/>
            <person name="Momper L."/>
            <person name="Gold D.A."/>
            <person name="Bosak T."/>
            <person name="Fournier G.P."/>
        </authorList>
    </citation>
    <scope>NUCLEOTIDE SEQUENCE [LARGE SCALE GENOMIC DNA]</scope>
    <source>
        <strain evidence="2 3">ULC18</strain>
    </source>
</reference>
<evidence type="ECO:0000256" key="1">
    <source>
        <dbReference type="SAM" id="MobiDB-lite"/>
    </source>
</evidence>
<accession>A0A2T1E4D3</accession>
<dbReference type="RefSeq" id="WP_106257374.1">
    <property type="nucleotide sequence ID" value="NZ_CAWNSW010000117.1"/>
</dbReference>